<name>A0A7G9B3B9_9FIRM</name>
<dbReference type="Proteomes" id="UP000515960">
    <property type="component" value="Chromosome"/>
</dbReference>
<reference evidence="1 2" key="1">
    <citation type="submission" date="2020-08" db="EMBL/GenBank/DDBJ databases">
        <authorList>
            <person name="Liu C."/>
            <person name="Sun Q."/>
        </authorList>
    </citation>
    <scope>NUCLEOTIDE SEQUENCE [LARGE SCALE GENOMIC DNA]</scope>
    <source>
        <strain evidence="1 2">NSJ-62</strain>
    </source>
</reference>
<gene>
    <name evidence="1" type="ORF">H8790_11450</name>
</gene>
<dbReference type="AlphaFoldDB" id="A0A7G9B3B9"/>
<protein>
    <submittedName>
        <fullName evidence="1">Uncharacterized protein</fullName>
    </submittedName>
</protein>
<dbReference type="KEGG" id="ohi:H8790_11450"/>
<dbReference type="EMBL" id="CP060490">
    <property type="protein sequence ID" value="QNL44050.1"/>
    <property type="molecule type" value="Genomic_DNA"/>
</dbReference>
<dbReference type="RefSeq" id="WP_187332636.1">
    <property type="nucleotide sequence ID" value="NZ_CP060490.1"/>
</dbReference>
<accession>A0A7G9B3B9</accession>
<evidence type="ECO:0000313" key="1">
    <source>
        <dbReference type="EMBL" id="QNL44050.1"/>
    </source>
</evidence>
<sequence length="88" mass="10440">MSDIEEILAALTPKWFDRATVYTGSEGEFRYRFRREKETVSAAVYTRLCYEKAEDVEEREFPRDEQGVESLRQWVAERYQSFLSSNKG</sequence>
<evidence type="ECO:0000313" key="2">
    <source>
        <dbReference type="Proteomes" id="UP000515960"/>
    </source>
</evidence>
<organism evidence="1 2">
    <name type="scientific">Oscillibacter hominis</name>
    <dbReference type="NCBI Taxonomy" id="2763056"/>
    <lineage>
        <taxon>Bacteria</taxon>
        <taxon>Bacillati</taxon>
        <taxon>Bacillota</taxon>
        <taxon>Clostridia</taxon>
        <taxon>Eubacteriales</taxon>
        <taxon>Oscillospiraceae</taxon>
        <taxon>Oscillibacter</taxon>
    </lineage>
</organism>
<proteinExistence type="predicted"/>
<keyword evidence="2" id="KW-1185">Reference proteome</keyword>